<comment type="similarity">
    <text evidence="1">Belongs to the PemK/MazF family.</text>
</comment>
<evidence type="ECO:0000313" key="4">
    <source>
        <dbReference type="Proteomes" id="UP000008366"/>
    </source>
</evidence>
<sequence>MGVVLQSEDLPLSTVIVAPTSTAATPRSFRPEVEIEGRATCVLLEHLRGIDTARLGARVGHLSRTELAAVEEALELVLGLDLRRRS</sequence>
<comment type="caution">
    <text evidence="3">The sequence shown here is derived from an EMBL/GenBank/DDBJ whole genome shotgun (WGS) entry which is preliminary data.</text>
</comment>
<dbReference type="EMBL" id="BAHD01000069">
    <property type="protein sequence ID" value="GAB97436.1"/>
    <property type="molecule type" value="Genomic_DNA"/>
</dbReference>
<gene>
    <name evidence="3" type="ORF">KILIM_069_00040</name>
</gene>
<dbReference type="Pfam" id="PF02452">
    <property type="entry name" value="PemK_toxin"/>
    <property type="match status" value="1"/>
</dbReference>
<reference evidence="3 4" key="1">
    <citation type="submission" date="2012-08" db="EMBL/GenBank/DDBJ databases">
        <title>Whole genome shotgun sequence of Kineosphaera limosa NBRC 100340.</title>
        <authorList>
            <person name="Yoshida I."/>
            <person name="Isaki S."/>
            <person name="Hosoyama A."/>
            <person name="Tsuchikane K."/>
            <person name="Katsumata H."/>
            <person name="Ando Y."/>
            <person name="Ohji S."/>
            <person name="Hamada M."/>
            <person name="Tamura T."/>
            <person name="Yamazoe A."/>
            <person name="Yamazaki S."/>
            <person name="Fujita N."/>
        </authorList>
    </citation>
    <scope>NUCLEOTIDE SEQUENCE [LARGE SCALE GENOMIC DNA]</scope>
    <source>
        <strain evidence="3 4">NBRC 100340</strain>
    </source>
</reference>
<evidence type="ECO:0000256" key="1">
    <source>
        <dbReference type="ARBA" id="ARBA00007521"/>
    </source>
</evidence>
<keyword evidence="4" id="KW-1185">Reference proteome</keyword>
<accession>K6WUD0</accession>
<dbReference type="Gene3D" id="2.30.30.110">
    <property type="match status" value="1"/>
</dbReference>
<protein>
    <submittedName>
        <fullName evidence="3">Uncharacterized protein</fullName>
    </submittedName>
</protein>
<dbReference type="InterPro" id="IPR003477">
    <property type="entry name" value="PemK-like"/>
</dbReference>
<dbReference type="SUPFAM" id="SSF50118">
    <property type="entry name" value="Cell growth inhibitor/plasmid maintenance toxic component"/>
    <property type="match status" value="1"/>
</dbReference>
<dbReference type="eggNOG" id="COG2337">
    <property type="taxonomic scope" value="Bacteria"/>
</dbReference>
<keyword evidence="2" id="KW-1277">Toxin-antitoxin system</keyword>
<evidence type="ECO:0000256" key="2">
    <source>
        <dbReference type="ARBA" id="ARBA00022649"/>
    </source>
</evidence>
<evidence type="ECO:0000313" key="3">
    <source>
        <dbReference type="EMBL" id="GAB97436.1"/>
    </source>
</evidence>
<dbReference type="GO" id="GO:0003677">
    <property type="term" value="F:DNA binding"/>
    <property type="evidence" value="ECO:0007669"/>
    <property type="project" value="InterPro"/>
</dbReference>
<dbReference type="Proteomes" id="UP000008366">
    <property type="component" value="Unassembled WGS sequence"/>
</dbReference>
<dbReference type="AlphaFoldDB" id="K6WUD0"/>
<dbReference type="STRING" id="1184609.KILIM_069_00040"/>
<name>K6WUD0_9MICO</name>
<organism evidence="3 4">
    <name type="scientific">Kineosphaera limosa NBRC 100340</name>
    <dbReference type="NCBI Taxonomy" id="1184609"/>
    <lineage>
        <taxon>Bacteria</taxon>
        <taxon>Bacillati</taxon>
        <taxon>Actinomycetota</taxon>
        <taxon>Actinomycetes</taxon>
        <taxon>Micrococcales</taxon>
        <taxon>Dermatophilaceae</taxon>
        <taxon>Kineosphaera</taxon>
    </lineage>
</organism>
<proteinExistence type="inferred from homology"/>
<dbReference type="InterPro" id="IPR011067">
    <property type="entry name" value="Plasmid_toxin/cell-grow_inhib"/>
</dbReference>